<evidence type="ECO:0000313" key="1">
    <source>
        <dbReference type="EMBL" id="QHS94329.1"/>
    </source>
</evidence>
<dbReference type="EMBL" id="MN739220">
    <property type="protein sequence ID" value="QHS94329.1"/>
    <property type="molecule type" value="Genomic_DNA"/>
</dbReference>
<proteinExistence type="predicted"/>
<name>A0A6C0BRY0_9ZZZZ</name>
<protein>
    <submittedName>
        <fullName evidence="1">Uncharacterized protein</fullName>
    </submittedName>
</protein>
<organism evidence="1">
    <name type="scientific">viral metagenome</name>
    <dbReference type="NCBI Taxonomy" id="1070528"/>
    <lineage>
        <taxon>unclassified sequences</taxon>
        <taxon>metagenomes</taxon>
        <taxon>organismal metagenomes</taxon>
    </lineage>
</organism>
<reference evidence="1" key="1">
    <citation type="journal article" date="2020" name="Nature">
        <title>Giant virus diversity and host interactions through global metagenomics.</title>
        <authorList>
            <person name="Schulz F."/>
            <person name="Roux S."/>
            <person name="Paez-Espino D."/>
            <person name="Jungbluth S."/>
            <person name="Walsh D.A."/>
            <person name="Denef V.J."/>
            <person name="McMahon K.D."/>
            <person name="Konstantinidis K.T."/>
            <person name="Eloe-Fadrosh E.A."/>
            <person name="Kyrpides N.C."/>
            <person name="Woyke T."/>
        </authorList>
    </citation>
    <scope>NUCLEOTIDE SEQUENCE</scope>
    <source>
        <strain evidence="1">GVMAG-M-3300018416-26</strain>
    </source>
</reference>
<dbReference type="AlphaFoldDB" id="A0A6C0BRY0"/>
<accession>A0A6C0BRY0</accession>
<sequence length="161" mass="18855">MDHSFDNLTSERCYICDCSVVYFVKSFVDGVLSQICCCENHKTDAIRKLVNDNDSHYGHGENWDNWSGHINMHITVENIVTSDVQYTHIGGAVFGPFTEIEHLYNEFEELAYNLSLIGMCNFNDTNDRRHAWFLQRYQYYKDRMADIENRIQVLDLYSSIS</sequence>